<keyword evidence="3" id="KW-0238">DNA-binding</keyword>
<organism evidence="6 7">
    <name type="scientific">Nesterenkonia alkaliphila</name>
    <dbReference type="NCBI Taxonomy" id="1463631"/>
    <lineage>
        <taxon>Bacteria</taxon>
        <taxon>Bacillati</taxon>
        <taxon>Actinomycetota</taxon>
        <taxon>Actinomycetes</taxon>
        <taxon>Micrococcales</taxon>
        <taxon>Micrococcaceae</taxon>
        <taxon>Nesterenkonia</taxon>
    </lineage>
</organism>
<reference evidence="6 7" key="1">
    <citation type="submission" date="2019-12" db="EMBL/GenBank/DDBJ databases">
        <title>Nesterenkonia muleiensis sp. nov., a novel actinobacterium isolated from sap of Populus euphratica.</title>
        <authorList>
            <person name="Wang R."/>
        </authorList>
    </citation>
    <scope>NUCLEOTIDE SEQUENCE [LARGE SCALE GENOMIC DNA]</scope>
    <source>
        <strain evidence="6 7">F10</strain>
    </source>
</reference>
<dbReference type="InterPro" id="IPR000847">
    <property type="entry name" value="LysR_HTH_N"/>
</dbReference>
<dbReference type="SUPFAM" id="SSF46785">
    <property type="entry name" value="Winged helix' DNA-binding domain"/>
    <property type="match status" value="1"/>
</dbReference>
<dbReference type="InterPro" id="IPR036388">
    <property type="entry name" value="WH-like_DNA-bd_sf"/>
</dbReference>
<feature type="domain" description="HTH lysR-type" evidence="5">
    <location>
        <begin position="2"/>
        <end position="59"/>
    </location>
</feature>
<evidence type="ECO:0000256" key="4">
    <source>
        <dbReference type="ARBA" id="ARBA00023163"/>
    </source>
</evidence>
<sequence>MLNLHRLHLLHEFRLRGTVSGVAAALGYSASTVSQQLAQLEHDAAASLFQRSGRTLQLTTAGLRLAEHAKAMLDMQDEALRSLSSAEPELGGLLRLSVFQSVGLALVPAALSQLKAQHPELRVEVVQAPPEQALFDLAGRRHDLVVAEQYPGISRPQQAEFEVVPLGTDRLWLVVPPQLAQLEPEDLDAYPWVMEPAGTASRQWSLQQCRALGFEPDIRFTTDDLSSHLRLIGAGLAVGILPELFLNGRGLGSGAALTPVNRPGWGGAGAERDSAQPGVVLKPLPQDPVRTIFTTARRSSTESPAVTACRAALTQAFNAALP</sequence>
<dbReference type="PROSITE" id="PS50931">
    <property type="entry name" value="HTH_LYSR"/>
    <property type="match status" value="1"/>
</dbReference>
<dbReference type="EMBL" id="WRPM01000080">
    <property type="protein sequence ID" value="MVT26949.1"/>
    <property type="molecule type" value="Genomic_DNA"/>
</dbReference>
<keyword evidence="2" id="KW-0805">Transcription regulation</keyword>
<comment type="similarity">
    <text evidence="1">Belongs to the LysR transcriptional regulatory family.</text>
</comment>
<keyword evidence="7" id="KW-1185">Reference proteome</keyword>
<dbReference type="Pfam" id="PF03466">
    <property type="entry name" value="LysR_substrate"/>
    <property type="match status" value="1"/>
</dbReference>
<evidence type="ECO:0000259" key="5">
    <source>
        <dbReference type="PROSITE" id="PS50931"/>
    </source>
</evidence>
<name>A0A7K1UKF3_9MICC</name>
<gene>
    <name evidence="6" type="ORF">GNZ21_11365</name>
</gene>
<dbReference type="Gene3D" id="3.40.190.10">
    <property type="entry name" value="Periplasmic binding protein-like II"/>
    <property type="match status" value="2"/>
</dbReference>
<dbReference type="Proteomes" id="UP000460157">
    <property type="component" value="Unassembled WGS sequence"/>
</dbReference>
<evidence type="ECO:0000256" key="2">
    <source>
        <dbReference type="ARBA" id="ARBA00023015"/>
    </source>
</evidence>
<dbReference type="SUPFAM" id="SSF53850">
    <property type="entry name" value="Periplasmic binding protein-like II"/>
    <property type="match status" value="1"/>
</dbReference>
<comment type="caution">
    <text evidence="6">The sequence shown here is derived from an EMBL/GenBank/DDBJ whole genome shotgun (WGS) entry which is preliminary data.</text>
</comment>
<evidence type="ECO:0000313" key="7">
    <source>
        <dbReference type="Proteomes" id="UP000460157"/>
    </source>
</evidence>
<evidence type="ECO:0000313" key="6">
    <source>
        <dbReference type="EMBL" id="MVT26949.1"/>
    </source>
</evidence>
<dbReference type="GO" id="GO:0003700">
    <property type="term" value="F:DNA-binding transcription factor activity"/>
    <property type="evidence" value="ECO:0007669"/>
    <property type="project" value="InterPro"/>
</dbReference>
<dbReference type="Pfam" id="PF00126">
    <property type="entry name" value="HTH_1"/>
    <property type="match status" value="1"/>
</dbReference>
<dbReference type="RefSeq" id="WP_157324431.1">
    <property type="nucleotide sequence ID" value="NZ_BMFX01000014.1"/>
</dbReference>
<dbReference type="PANTHER" id="PTHR30126">
    <property type="entry name" value="HTH-TYPE TRANSCRIPTIONAL REGULATOR"/>
    <property type="match status" value="1"/>
</dbReference>
<dbReference type="InterPro" id="IPR005119">
    <property type="entry name" value="LysR_subst-bd"/>
</dbReference>
<dbReference type="GO" id="GO:0000976">
    <property type="term" value="F:transcription cis-regulatory region binding"/>
    <property type="evidence" value="ECO:0007669"/>
    <property type="project" value="TreeGrafter"/>
</dbReference>
<dbReference type="InterPro" id="IPR036390">
    <property type="entry name" value="WH_DNA-bd_sf"/>
</dbReference>
<accession>A0A7K1UKF3</accession>
<evidence type="ECO:0000256" key="1">
    <source>
        <dbReference type="ARBA" id="ARBA00009437"/>
    </source>
</evidence>
<evidence type="ECO:0000256" key="3">
    <source>
        <dbReference type="ARBA" id="ARBA00023125"/>
    </source>
</evidence>
<dbReference type="OrthoDB" id="3673085at2"/>
<proteinExistence type="inferred from homology"/>
<dbReference type="PANTHER" id="PTHR30126:SF40">
    <property type="entry name" value="HTH-TYPE TRANSCRIPTIONAL REGULATOR GLTR"/>
    <property type="match status" value="1"/>
</dbReference>
<keyword evidence="4" id="KW-0804">Transcription</keyword>
<dbReference type="AlphaFoldDB" id="A0A7K1UKF3"/>
<dbReference type="Gene3D" id="1.10.10.10">
    <property type="entry name" value="Winged helix-like DNA-binding domain superfamily/Winged helix DNA-binding domain"/>
    <property type="match status" value="1"/>
</dbReference>
<protein>
    <submittedName>
        <fullName evidence="6">LysR family transcriptional regulator</fullName>
    </submittedName>
</protein>